<proteinExistence type="predicted"/>
<sequence>MLSGCRHVTLHPLLLASSHRHFTVPISKWTMRGVNHTVAVGHGDKLVFIRRLLYLPSASHYNNAPGLCLLSVPSPIRGLGPSCLNYTEIQPSPSSMFYLPLAASH</sequence>
<dbReference type="Proteomes" id="UP000784294">
    <property type="component" value="Unassembled WGS sequence"/>
</dbReference>
<protein>
    <submittedName>
        <fullName evidence="1">Uncharacterized protein</fullName>
    </submittedName>
</protein>
<name>A0A448WH37_9PLAT</name>
<gene>
    <name evidence="1" type="ORF">PXEA_LOCUS5078</name>
</gene>
<accession>A0A448WH37</accession>
<evidence type="ECO:0000313" key="1">
    <source>
        <dbReference type="EMBL" id="VEL11638.1"/>
    </source>
</evidence>
<reference evidence="1" key="1">
    <citation type="submission" date="2018-11" db="EMBL/GenBank/DDBJ databases">
        <authorList>
            <consortium name="Pathogen Informatics"/>
        </authorList>
    </citation>
    <scope>NUCLEOTIDE SEQUENCE</scope>
</reference>
<organism evidence="1 2">
    <name type="scientific">Protopolystoma xenopodis</name>
    <dbReference type="NCBI Taxonomy" id="117903"/>
    <lineage>
        <taxon>Eukaryota</taxon>
        <taxon>Metazoa</taxon>
        <taxon>Spiralia</taxon>
        <taxon>Lophotrochozoa</taxon>
        <taxon>Platyhelminthes</taxon>
        <taxon>Monogenea</taxon>
        <taxon>Polyopisthocotylea</taxon>
        <taxon>Polystomatidea</taxon>
        <taxon>Polystomatidae</taxon>
        <taxon>Protopolystoma</taxon>
    </lineage>
</organism>
<comment type="caution">
    <text evidence="1">The sequence shown here is derived from an EMBL/GenBank/DDBJ whole genome shotgun (WGS) entry which is preliminary data.</text>
</comment>
<evidence type="ECO:0000313" key="2">
    <source>
        <dbReference type="Proteomes" id="UP000784294"/>
    </source>
</evidence>
<keyword evidence="2" id="KW-1185">Reference proteome</keyword>
<dbReference type="AlphaFoldDB" id="A0A448WH37"/>
<dbReference type="EMBL" id="CAAALY010012379">
    <property type="protein sequence ID" value="VEL11638.1"/>
    <property type="molecule type" value="Genomic_DNA"/>
</dbReference>